<protein>
    <submittedName>
        <fullName evidence="2">Uncharacterized protein</fullName>
    </submittedName>
</protein>
<sequence length="52" mass="5632">MSTPTITIVLTGMRILTGTAIALAIGATIMLAAILHDIIGERRHGYTRRRRG</sequence>
<dbReference type="Proteomes" id="UP000235034">
    <property type="component" value="Unassembled WGS sequence"/>
</dbReference>
<keyword evidence="3" id="KW-1185">Reference proteome</keyword>
<keyword evidence="1" id="KW-1133">Transmembrane helix</keyword>
<keyword evidence="1" id="KW-0812">Transmembrane</keyword>
<keyword evidence="1" id="KW-0472">Membrane</keyword>
<dbReference type="RefSeq" id="WP_165784978.1">
    <property type="nucleotide sequence ID" value="NZ_NMWT01000036.1"/>
</dbReference>
<proteinExistence type="predicted"/>
<reference evidence="2 3" key="1">
    <citation type="submission" date="2017-07" db="EMBL/GenBank/DDBJ databases">
        <title>Bifidobacterium novel species.</title>
        <authorList>
            <person name="Lugli G.A."/>
            <person name="Milani C."/>
            <person name="Duranti S."/>
            <person name="Mangifesta M."/>
        </authorList>
    </citation>
    <scope>NUCLEOTIDE SEQUENCE [LARGE SCALE GENOMIC DNA]</scope>
    <source>
        <strain evidence="2 3">77</strain>
    </source>
</reference>
<accession>A0A2N5IVN3</accession>
<dbReference type="EMBL" id="NMWT01000036">
    <property type="protein sequence ID" value="PLS26013.1"/>
    <property type="molecule type" value="Genomic_DNA"/>
</dbReference>
<name>A0A2N5IVN3_9BIFI</name>
<evidence type="ECO:0000313" key="3">
    <source>
        <dbReference type="Proteomes" id="UP000235034"/>
    </source>
</evidence>
<evidence type="ECO:0000313" key="2">
    <source>
        <dbReference type="EMBL" id="PLS26013.1"/>
    </source>
</evidence>
<feature type="transmembrane region" description="Helical" evidence="1">
    <location>
        <begin position="20"/>
        <end position="40"/>
    </location>
</feature>
<organism evidence="2 3">
    <name type="scientific">Bifidobacterium parmae</name>
    <dbReference type="NCBI Taxonomy" id="361854"/>
    <lineage>
        <taxon>Bacteria</taxon>
        <taxon>Bacillati</taxon>
        <taxon>Actinomycetota</taxon>
        <taxon>Actinomycetes</taxon>
        <taxon>Bifidobacteriales</taxon>
        <taxon>Bifidobacteriaceae</taxon>
        <taxon>Bifidobacterium</taxon>
    </lineage>
</organism>
<evidence type="ECO:0000256" key="1">
    <source>
        <dbReference type="SAM" id="Phobius"/>
    </source>
</evidence>
<gene>
    <name evidence="2" type="ORF">Uis4E_2188</name>
</gene>
<comment type="caution">
    <text evidence="2">The sequence shown here is derived from an EMBL/GenBank/DDBJ whole genome shotgun (WGS) entry which is preliminary data.</text>
</comment>
<dbReference type="AlphaFoldDB" id="A0A2N5IVN3"/>